<dbReference type="HOGENOM" id="CLU_050019_1_0_9"/>
<gene>
    <name evidence="5" type="primary">hrcA</name>
    <name evidence="8" type="ordered locus">Apre_1168</name>
</gene>
<evidence type="ECO:0000256" key="2">
    <source>
        <dbReference type="ARBA" id="ARBA00023015"/>
    </source>
</evidence>
<feature type="domain" description="HTH deoR-type" evidence="7">
    <location>
        <begin position="34"/>
        <end position="58"/>
    </location>
</feature>
<dbReference type="SUPFAM" id="SSF46785">
    <property type="entry name" value="Winged helix' DNA-binding domain"/>
    <property type="match status" value="1"/>
</dbReference>
<keyword evidence="9" id="KW-1185">Reference proteome</keyword>
<protein>
    <recommendedName>
        <fullName evidence="5">Heat-inducible transcription repressor HrcA</fullName>
    </recommendedName>
</protein>
<proteinExistence type="inferred from homology"/>
<evidence type="ECO:0000313" key="9">
    <source>
        <dbReference type="Proteomes" id="UP000002294"/>
    </source>
</evidence>
<dbReference type="KEGG" id="apr:Apre_1168"/>
<evidence type="ECO:0000256" key="1">
    <source>
        <dbReference type="ARBA" id="ARBA00022491"/>
    </source>
</evidence>
<dbReference type="eggNOG" id="COG1420">
    <property type="taxonomic scope" value="Bacteria"/>
</dbReference>
<dbReference type="PANTHER" id="PTHR34824:SF1">
    <property type="entry name" value="HEAT-INDUCIBLE TRANSCRIPTION REPRESSOR HRCA"/>
    <property type="match status" value="1"/>
</dbReference>
<dbReference type="STRING" id="525919.Apre_1168"/>
<dbReference type="InterPro" id="IPR001034">
    <property type="entry name" value="DeoR_HTH"/>
</dbReference>
<dbReference type="Pfam" id="PF08220">
    <property type="entry name" value="HTH_DeoR"/>
    <property type="match status" value="1"/>
</dbReference>
<dbReference type="AlphaFoldDB" id="C7RDD1"/>
<keyword evidence="4 5" id="KW-0804">Transcription</keyword>
<reference evidence="8 9" key="1">
    <citation type="journal article" date="2009" name="Stand. Genomic Sci.">
        <title>Complete genome sequence of Anaerococcus prevotii type strain (PC1).</title>
        <authorList>
            <person name="Labutti K."/>
            <person name="Pukall R."/>
            <person name="Steenblock K."/>
            <person name="Glavina Del Rio T."/>
            <person name="Tice H."/>
            <person name="Copeland A."/>
            <person name="Cheng J.F."/>
            <person name="Lucas S."/>
            <person name="Chen F."/>
            <person name="Nolan M."/>
            <person name="Bruce D."/>
            <person name="Goodwin L."/>
            <person name="Pitluck S."/>
            <person name="Ivanova N."/>
            <person name="Mavromatis K."/>
            <person name="Ovchinnikova G."/>
            <person name="Pati A."/>
            <person name="Chen A."/>
            <person name="Palaniappan K."/>
            <person name="Land M."/>
            <person name="Hauser L."/>
            <person name="Chang Y.J."/>
            <person name="Jeffries C.D."/>
            <person name="Chain P."/>
            <person name="Saunders E."/>
            <person name="Brettin T."/>
            <person name="Detter J.C."/>
            <person name="Han C."/>
            <person name="Goker M."/>
            <person name="Bristow J."/>
            <person name="Eisen J.A."/>
            <person name="Markowitz V."/>
            <person name="Hugenholtz P."/>
            <person name="Kyrpides N.C."/>
            <person name="Klenk H.P."/>
            <person name="Lapidus A."/>
        </authorList>
    </citation>
    <scope>NUCLEOTIDE SEQUENCE [LARGE SCALE GENOMIC DNA]</scope>
    <source>
        <strain evidence="9">ATCC 9321 / DSM 20548 / JCM 6508 / NCTC 11806 / PC1</strain>
    </source>
</reference>
<dbReference type="GO" id="GO:0003700">
    <property type="term" value="F:DNA-binding transcription factor activity"/>
    <property type="evidence" value="ECO:0007669"/>
    <property type="project" value="InterPro"/>
</dbReference>
<organism evidence="8 9">
    <name type="scientific">Anaerococcus prevotii (strain ATCC 9321 / DSM 20548 / JCM 6508 / NCTC 11806 / PC1)</name>
    <name type="common">Peptostreptococcus prevotii</name>
    <name type="synonym">Peptococcus prevotii</name>
    <dbReference type="NCBI Taxonomy" id="525919"/>
    <lineage>
        <taxon>Bacteria</taxon>
        <taxon>Bacillati</taxon>
        <taxon>Bacillota</taxon>
        <taxon>Tissierellia</taxon>
        <taxon>Tissierellales</taxon>
        <taxon>Peptoniphilaceae</taxon>
        <taxon>Anaerococcus</taxon>
    </lineage>
</organism>
<dbReference type="HAMAP" id="MF_00081">
    <property type="entry name" value="HrcA"/>
    <property type="match status" value="1"/>
</dbReference>
<sequence length="337" mass="38067">MKDRRTQILFSIIDSYIFKGEPVGSKSLADDYSFDVSPATIRNDMSTLEKKGFLKKAHTSSGRLPSDKGYRLFVDYLLENGLVGVSDNYDVKNIRQVLDKRYHNASDIIETATKTLAAMTNLTAVSVSYKKEISKIVSIELIRVSENFLLLIAVFDNGSLVNDQIILDFPISDEDLRNINLILSHELVGLKLSDINEKLVELEEKILRNYKNLVDIIGTRIDRNAKDGNDRDVKIEGIGNIFNFKEFDDLSKARDLIKLFDSKDDIRSLWSDIEDDSLVITIGEENAIDLLKDTTIITSFFNVDENTVGKIGIVGLTRINYRDVIASIKMISDLLNE</sequence>
<accession>C7RDD1</accession>
<dbReference type="InterPro" id="IPR023120">
    <property type="entry name" value="WHTH_transcript_rep_HrcA_IDD"/>
</dbReference>
<dbReference type="GO" id="GO:0045892">
    <property type="term" value="P:negative regulation of DNA-templated transcription"/>
    <property type="evidence" value="ECO:0007669"/>
    <property type="project" value="UniProtKB-UniRule"/>
</dbReference>
<dbReference type="PANTHER" id="PTHR34824">
    <property type="entry name" value="HEAT-INDUCIBLE TRANSCRIPTION REPRESSOR HRCA"/>
    <property type="match status" value="1"/>
</dbReference>
<comment type="similarity">
    <text evidence="5">Belongs to the HrcA family.</text>
</comment>
<dbReference type="InterPro" id="IPR021153">
    <property type="entry name" value="HrcA_C"/>
</dbReference>
<dbReference type="Proteomes" id="UP000002294">
    <property type="component" value="Chromosome"/>
</dbReference>
<feature type="domain" description="Heat-inducible transcription repressor HrcA C-terminal" evidence="6">
    <location>
        <begin position="107"/>
        <end position="325"/>
    </location>
</feature>
<dbReference type="InterPro" id="IPR029016">
    <property type="entry name" value="GAF-like_dom_sf"/>
</dbReference>
<evidence type="ECO:0000256" key="4">
    <source>
        <dbReference type="ARBA" id="ARBA00023163"/>
    </source>
</evidence>
<evidence type="ECO:0000256" key="5">
    <source>
        <dbReference type="HAMAP-Rule" id="MF_00081"/>
    </source>
</evidence>
<dbReference type="RefSeq" id="WP_015778095.1">
    <property type="nucleotide sequence ID" value="NC_013171.1"/>
</dbReference>
<dbReference type="Pfam" id="PF01628">
    <property type="entry name" value="HrcA"/>
    <property type="match status" value="1"/>
</dbReference>
<comment type="function">
    <text evidence="5">Negative regulator of class I heat shock genes (grpE-dnaK-dnaJ and groELS operons). Prevents heat-shock induction of these operons.</text>
</comment>
<dbReference type="InterPro" id="IPR002571">
    <property type="entry name" value="HrcA"/>
</dbReference>
<dbReference type="SMR" id="C7RDD1"/>
<dbReference type="NCBIfam" id="TIGR00331">
    <property type="entry name" value="hrcA"/>
    <property type="match status" value="1"/>
</dbReference>
<dbReference type="InterPro" id="IPR036390">
    <property type="entry name" value="WH_DNA-bd_sf"/>
</dbReference>
<dbReference type="PIRSF" id="PIRSF005485">
    <property type="entry name" value="HrcA"/>
    <property type="match status" value="1"/>
</dbReference>
<evidence type="ECO:0000259" key="7">
    <source>
        <dbReference type="Pfam" id="PF08220"/>
    </source>
</evidence>
<dbReference type="OrthoDB" id="9783139at2"/>
<keyword evidence="2 5" id="KW-0805">Transcription regulation</keyword>
<dbReference type="EMBL" id="CP001708">
    <property type="protein sequence ID" value="ACV29194.1"/>
    <property type="molecule type" value="Genomic_DNA"/>
</dbReference>
<dbReference type="Gene3D" id="3.30.450.40">
    <property type="match status" value="1"/>
</dbReference>
<dbReference type="SUPFAM" id="SSF55781">
    <property type="entry name" value="GAF domain-like"/>
    <property type="match status" value="1"/>
</dbReference>
<name>C7RDD1_ANAPD</name>
<keyword evidence="3 5" id="KW-0346">Stress response</keyword>
<evidence type="ECO:0000313" key="8">
    <source>
        <dbReference type="EMBL" id="ACV29194.1"/>
    </source>
</evidence>
<dbReference type="Gene3D" id="3.30.390.60">
    <property type="entry name" value="Heat-inducible transcription repressor hrca homolog, domain 3"/>
    <property type="match status" value="1"/>
</dbReference>
<dbReference type="GO" id="GO:0003677">
    <property type="term" value="F:DNA binding"/>
    <property type="evidence" value="ECO:0007669"/>
    <property type="project" value="InterPro"/>
</dbReference>
<keyword evidence="1 5" id="KW-0678">Repressor</keyword>
<dbReference type="Gene3D" id="1.10.10.10">
    <property type="entry name" value="Winged helix-like DNA-binding domain superfamily/Winged helix DNA-binding domain"/>
    <property type="match status" value="1"/>
</dbReference>
<evidence type="ECO:0000256" key="3">
    <source>
        <dbReference type="ARBA" id="ARBA00023016"/>
    </source>
</evidence>
<evidence type="ECO:0000259" key="6">
    <source>
        <dbReference type="Pfam" id="PF01628"/>
    </source>
</evidence>
<dbReference type="InterPro" id="IPR036388">
    <property type="entry name" value="WH-like_DNA-bd_sf"/>
</dbReference>